<dbReference type="AlphaFoldDB" id="A0A0E0LM02"/>
<accession>A0A0E0LM02</accession>
<dbReference type="InterPro" id="IPR036047">
    <property type="entry name" value="F-box-like_dom_sf"/>
</dbReference>
<dbReference type="HOGENOM" id="CLU_171402_0_0_1"/>
<dbReference type="InterPro" id="IPR001810">
    <property type="entry name" value="F-box_dom"/>
</dbReference>
<reference evidence="2" key="2">
    <citation type="submission" date="2018-05" db="EMBL/GenBank/DDBJ databases">
        <title>OpunRS2 (Oryza punctata Reference Sequence Version 2).</title>
        <authorList>
            <person name="Zhang J."/>
            <person name="Kudrna D."/>
            <person name="Lee S."/>
            <person name="Talag J."/>
            <person name="Welchert J."/>
            <person name="Wing R.A."/>
        </authorList>
    </citation>
    <scope>NUCLEOTIDE SEQUENCE [LARGE SCALE GENOMIC DNA]</scope>
</reference>
<evidence type="ECO:0000259" key="1">
    <source>
        <dbReference type="Pfam" id="PF00646"/>
    </source>
</evidence>
<dbReference type="PANTHER" id="PTHR34709">
    <property type="entry name" value="OS10G0396666 PROTEIN"/>
    <property type="match status" value="1"/>
</dbReference>
<proteinExistence type="predicted"/>
<reference evidence="2" key="1">
    <citation type="submission" date="2015-04" db="UniProtKB">
        <authorList>
            <consortium name="EnsemblPlants"/>
        </authorList>
    </citation>
    <scope>IDENTIFICATION</scope>
</reference>
<dbReference type="OMA" id="ELPVCGR"/>
<dbReference type="EnsemblPlants" id="OPUNC07G16890.1">
    <property type="protein sequence ID" value="OPUNC07G16890.1"/>
    <property type="gene ID" value="OPUNC07G16890"/>
</dbReference>
<protein>
    <recommendedName>
        <fullName evidence="1">F-box domain-containing protein</fullName>
    </recommendedName>
</protein>
<evidence type="ECO:0000313" key="3">
    <source>
        <dbReference type="Proteomes" id="UP000026962"/>
    </source>
</evidence>
<keyword evidence="3" id="KW-1185">Reference proteome</keyword>
<dbReference type="InterPro" id="IPR055312">
    <property type="entry name" value="FBL15-like"/>
</dbReference>
<dbReference type="PANTHER" id="PTHR34709:SF80">
    <property type="entry name" value="F-BOX DOMAIN-CONTAINING PROTEIN"/>
    <property type="match status" value="1"/>
</dbReference>
<name>A0A0E0LM02_ORYPU</name>
<dbReference type="Proteomes" id="UP000026962">
    <property type="component" value="Chromosome 7"/>
</dbReference>
<dbReference type="Gene3D" id="1.20.1280.50">
    <property type="match status" value="1"/>
</dbReference>
<feature type="domain" description="F-box" evidence="1">
    <location>
        <begin position="12"/>
        <end position="51"/>
    </location>
</feature>
<dbReference type="Pfam" id="PF00646">
    <property type="entry name" value="F-box"/>
    <property type="match status" value="1"/>
</dbReference>
<sequence length="91" mass="9748">MSSVDGSGEDRISDLPDKLLHSILLLLPSASDAARTSLLSRRWSRVWTGLPELSFSWSADDPSPCADAVDAVLAAHASPVLHHLAISIYNP</sequence>
<dbReference type="Gramene" id="OPUNC07G16890.1">
    <property type="protein sequence ID" value="OPUNC07G16890.1"/>
    <property type="gene ID" value="OPUNC07G16890"/>
</dbReference>
<dbReference type="STRING" id="4537.A0A0E0LM02"/>
<dbReference type="SUPFAM" id="SSF81383">
    <property type="entry name" value="F-box domain"/>
    <property type="match status" value="1"/>
</dbReference>
<evidence type="ECO:0000313" key="2">
    <source>
        <dbReference type="EnsemblPlants" id="OPUNC07G16890.1"/>
    </source>
</evidence>
<organism evidence="2">
    <name type="scientific">Oryza punctata</name>
    <name type="common">Red rice</name>
    <dbReference type="NCBI Taxonomy" id="4537"/>
    <lineage>
        <taxon>Eukaryota</taxon>
        <taxon>Viridiplantae</taxon>
        <taxon>Streptophyta</taxon>
        <taxon>Embryophyta</taxon>
        <taxon>Tracheophyta</taxon>
        <taxon>Spermatophyta</taxon>
        <taxon>Magnoliopsida</taxon>
        <taxon>Liliopsida</taxon>
        <taxon>Poales</taxon>
        <taxon>Poaceae</taxon>
        <taxon>BOP clade</taxon>
        <taxon>Oryzoideae</taxon>
        <taxon>Oryzeae</taxon>
        <taxon>Oryzinae</taxon>
        <taxon>Oryza</taxon>
    </lineage>
</organism>